<dbReference type="SMART" id="SM01130">
    <property type="entry name" value="DHDPS"/>
    <property type="match status" value="1"/>
</dbReference>
<dbReference type="Pfam" id="PF00701">
    <property type="entry name" value="DHDPS"/>
    <property type="match status" value="1"/>
</dbReference>
<accession>A0ABP9RLL5</accession>
<dbReference type="Gene3D" id="3.20.20.70">
    <property type="entry name" value="Aldolase class I"/>
    <property type="match status" value="1"/>
</dbReference>
<name>A0ABP9RLL5_9ACTN</name>
<evidence type="ECO:0000256" key="1">
    <source>
        <dbReference type="ARBA" id="ARBA00007592"/>
    </source>
</evidence>
<dbReference type="SUPFAM" id="SSF51569">
    <property type="entry name" value="Aldolase"/>
    <property type="match status" value="1"/>
</dbReference>
<dbReference type="PANTHER" id="PTHR12128">
    <property type="entry name" value="DIHYDRODIPICOLINATE SYNTHASE"/>
    <property type="match status" value="1"/>
</dbReference>
<dbReference type="PIRSF" id="PIRSF001365">
    <property type="entry name" value="DHDPS"/>
    <property type="match status" value="1"/>
</dbReference>
<dbReference type="Proteomes" id="UP001501570">
    <property type="component" value="Unassembled WGS sequence"/>
</dbReference>
<evidence type="ECO:0000256" key="3">
    <source>
        <dbReference type="PIRNR" id="PIRNR001365"/>
    </source>
</evidence>
<protein>
    <submittedName>
        <fullName evidence="4">4-hydroxy-tetrahydrodipicolinate synthase</fullName>
    </submittedName>
</protein>
<proteinExistence type="inferred from homology"/>
<evidence type="ECO:0000313" key="4">
    <source>
        <dbReference type="EMBL" id="GAA5179298.1"/>
    </source>
</evidence>
<sequence>MNGLLDGVVVPMVTTMSAPGVPDPDAAGPLLRAFAAAGVRRLMLLGSNGEGPLVRADRTAAYVAGVADRWRALVPAGVILVNVTAPGTDEARHRAELAAVASPDALVLSPPIYFRHSDAEVVAHYAAVAALGLPIVAYNTPRYATPLTPSTVDSLVAMPGIVGAKDSSGDPAMLAHLLAAAGTRTGFAVSQGDEQALGAALRAGASGIVPGIANLAPRLAVDLVAAHDQGDRAEVDRLQALATELTRLHSVRPGVPSVKALLASWGLCPPHAAPPLLACTPDELRRLAAVVRPIGAYLLGGHDDAKEG</sequence>
<comment type="similarity">
    <text evidence="1 3">Belongs to the DapA family.</text>
</comment>
<evidence type="ECO:0000256" key="2">
    <source>
        <dbReference type="ARBA" id="ARBA00023239"/>
    </source>
</evidence>
<gene>
    <name evidence="4" type="primary">dapA_1</name>
    <name evidence="4" type="ORF">GCM10023322_08880</name>
</gene>
<dbReference type="RefSeq" id="WP_345626318.1">
    <property type="nucleotide sequence ID" value="NZ_BAABJQ010000002.1"/>
</dbReference>
<evidence type="ECO:0000313" key="5">
    <source>
        <dbReference type="Proteomes" id="UP001501570"/>
    </source>
</evidence>
<keyword evidence="5" id="KW-1185">Reference proteome</keyword>
<dbReference type="InterPro" id="IPR013785">
    <property type="entry name" value="Aldolase_TIM"/>
</dbReference>
<dbReference type="CDD" id="cd00408">
    <property type="entry name" value="DHDPS-like"/>
    <property type="match status" value="1"/>
</dbReference>
<organism evidence="4 5">
    <name type="scientific">Rugosimonospora acidiphila</name>
    <dbReference type="NCBI Taxonomy" id="556531"/>
    <lineage>
        <taxon>Bacteria</taxon>
        <taxon>Bacillati</taxon>
        <taxon>Actinomycetota</taxon>
        <taxon>Actinomycetes</taxon>
        <taxon>Micromonosporales</taxon>
        <taxon>Micromonosporaceae</taxon>
        <taxon>Rugosimonospora</taxon>
    </lineage>
</organism>
<dbReference type="EMBL" id="BAABJQ010000002">
    <property type="protein sequence ID" value="GAA5179298.1"/>
    <property type="molecule type" value="Genomic_DNA"/>
</dbReference>
<dbReference type="PANTHER" id="PTHR12128:SF66">
    <property type="entry name" value="4-HYDROXY-2-OXOGLUTARATE ALDOLASE, MITOCHONDRIAL"/>
    <property type="match status" value="1"/>
</dbReference>
<reference evidence="5" key="1">
    <citation type="journal article" date="2019" name="Int. J. Syst. Evol. Microbiol.">
        <title>The Global Catalogue of Microorganisms (GCM) 10K type strain sequencing project: providing services to taxonomists for standard genome sequencing and annotation.</title>
        <authorList>
            <consortium name="The Broad Institute Genomics Platform"/>
            <consortium name="The Broad Institute Genome Sequencing Center for Infectious Disease"/>
            <person name="Wu L."/>
            <person name="Ma J."/>
        </authorList>
    </citation>
    <scope>NUCLEOTIDE SEQUENCE [LARGE SCALE GENOMIC DNA]</scope>
    <source>
        <strain evidence="5">JCM 18304</strain>
    </source>
</reference>
<keyword evidence="2 3" id="KW-0456">Lyase</keyword>
<comment type="caution">
    <text evidence="4">The sequence shown here is derived from an EMBL/GenBank/DDBJ whole genome shotgun (WGS) entry which is preliminary data.</text>
</comment>
<dbReference type="InterPro" id="IPR002220">
    <property type="entry name" value="DapA-like"/>
</dbReference>